<reference evidence="10 12" key="2">
    <citation type="submission" date="2016-11" db="EMBL/GenBank/DDBJ databases">
        <title>Mixed transmission modes and dynamic genome evolution in an obligate animal-bacterial symbiosis.</title>
        <authorList>
            <person name="Russell S.L."/>
            <person name="Corbett-Detig R.B."/>
            <person name="Cavanaugh C.M."/>
        </authorList>
    </citation>
    <scope>NUCLEOTIDE SEQUENCE [LARGE SCALE GENOMIC DNA]</scope>
    <source>
        <strain evidence="10">MA-KB16</strain>
    </source>
</reference>
<evidence type="ECO:0000259" key="8">
    <source>
        <dbReference type="PROSITE" id="PS51740"/>
    </source>
</evidence>
<dbReference type="PANTHER" id="PTHR34701:SF1">
    <property type="entry name" value="TRANSCRIPTIONAL REGULATOR MRAZ"/>
    <property type="match status" value="1"/>
</dbReference>
<dbReference type="GeneID" id="86991194"/>
<dbReference type="SUPFAM" id="SSF89447">
    <property type="entry name" value="AbrB/MazE/MraZ-like"/>
    <property type="match status" value="1"/>
</dbReference>
<dbReference type="AlphaFoldDB" id="A0A0B0HFM0"/>
<feature type="domain" description="SpoVT-AbrB" evidence="8">
    <location>
        <begin position="5"/>
        <end position="53"/>
    </location>
</feature>
<keyword evidence="3" id="KW-0677">Repeat</keyword>
<comment type="caution">
    <text evidence="9">The sequence shown here is derived from an EMBL/GenBank/DDBJ whole genome shotgun (WGS) entry which is preliminary data.</text>
</comment>
<feature type="domain" description="SpoVT-AbrB" evidence="8">
    <location>
        <begin position="82"/>
        <end position="127"/>
    </location>
</feature>
<keyword evidence="5 7" id="KW-0238">DNA-binding</keyword>
<dbReference type="CDD" id="cd16320">
    <property type="entry name" value="MraZ_N"/>
    <property type="match status" value="1"/>
</dbReference>
<evidence type="ECO:0000313" key="12">
    <source>
        <dbReference type="Proteomes" id="UP000190962"/>
    </source>
</evidence>
<dbReference type="PATRIC" id="fig|2340.3.peg.776"/>
<dbReference type="PROSITE" id="PS51740">
    <property type="entry name" value="SPOVT_ABRB"/>
    <property type="match status" value="2"/>
</dbReference>
<dbReference type="EMBL" id="MPNX01000002">
    <property type="protein sequence ID" value="OOY35974.1"/>
    <property type="molecule type" value="Genomic_DNA"/>
</dbReference>
<dbReference type="GO" id="GO:0009295">
    <property type="term" value="C:nucleoid"/>
    <property type="evidence" value="ECO:0007669"/>
    <property type="project" value="UniProtKB-SubCell"/>
</dbReference>
<reference evidence="9 11" key="1">
    <citation type="journal article" date="2014" name="BMC Genomics">
        <title>The genome of the intracellular bacterium of the coastal bivalve, Solemya velum: a blueprint for thriving in and out of symbiosis.</title>
        <authorList>
            <person name="Dmytrenko O."/>
            <person name="Russell S.L."/>
            <person name="Loo W.T."/>
            <person name="Fontanez K.M."/>
            <person name="Liao L."/>
            <person name="Roeselers G."/>
            <person name="Sharma R."/>
            <person name="Stewart F.J."/>
            <person name="Newton I.L."/>
            <person name="Woyke T."/>
            <person name="Wu D."/>
            <person name="Lang J.M."/>
            <person name="Eisen J.A."/>
            <person name="Cavanaugh C.M."/>
        </authorList>
    </citation>
    <scope>NUCLEOTIDE SEQUENCE [LARGE SCALE GENOMIC DNA]</scope>
    <source>
        <strain evidence="9 11">WH</strain>
    </source>
</reference>
<evidence type="ECO:0000313" key="11">
    <source>
        <dbReference type="Proteomes" id="UP000030856"/>
    </source>
</evidence>
<dbReference type="EMBL" id="JRAA01000001">
    <property type="protein sequence ID" value="KHF26266.1"/>
    <property type="molecule type" value="Genomic_DNA"/>
</dbReference>
<comment type="subcellular location">
    <subcellularLocation>
        <location evidence="7">Cytoplasm</location>
        <location evidence="7">Nucleoid</location>
    </subcellularLocation>
</comment>
<dbReference type="RefSeq" id="WP_043116009.1">
    <property type="nucleotide sequence ID" value="NZ_JRAA01000001.1"/>
</dbReference>
<accession>A0A0B0HFM0</accession>
<keyword evidence="2 7" id="KW-0963">Cytoplasm</keyword>
<dbReference type="HAMAP" id="MF_01008">
    <property type="entry name" value="MraZ"/>
    <property type="match status" value="1"/>
</dbReference>
<keyword evidence="4 7" id="KW-0805">Transcription regulation</keyword>
<evidence type="ECO:0000256" key="5">
    <source>
        <dbReference type="ARBA" id="ARBA00023125"/>
    </source>
</evidence>
<dbReference type="Gene3D" id="3.40.1550.20">
    <property type="entry name" value="Transcriptional regulator MraZ domain"/>
    <property type="match status" value="1"/>
</dbReference>
<keyword evidence="6 7" id="KW-0804">Transcription</keyword>
<dbReference type="InterPro" id="IPR020603">
    <property type="entry name" value="MraZ_dom"/>
</dbReference>
<dbReference type="CDD" id="cd16321">
    <property type="entry name" value="MraZ_C"/>
    <property type="match status" value="1"/>
</dbReference>
<name>A0A0B0HFM0_SOVGS</name>
<dbReference type="GO" id="GO:0005737">
    <property type="term" value="C:cytoplasm"/>
    <property type="evidence" value="ECO:0007669"/>
    <property type="project" value="UniProtKB-UniRule"/>
</dbReference>
<dbReference type="PANTHER" id="PTHR34701">
    <property type="entry name" value="TRANSCRIPTIONAL REGULATOR MRAZ"/>
    <property type="match status" value="1"/>
</dbReference>
<proteinExistence type="inferred from homology"/>
<dbReference type="InterPro" id="IPR035642">
    <property type="entry name" value="MraZ_N"/>
</dbReference>
<evidence type="ECO:0000256" key="4">
    <source>
        <dbReference type="ARBA" id="ARBA00023015"/>
    </source>
</evidence>
<dbReference type="GO" id="GO:2000143">
    <property type="term" value="P:negative regulation of DNA-templated transcription initiation"/>
    <property type="evidence" value="ECO:0007669"/>
    <property type="project" value="TreeGrafter"/>
</dbReference>
<gene>
    <name evidence="7" type="primary">mraZ</name>
    <name evidence="10" type="ORF">BOV88_02750</name>
    <name evidence="9" type="ORF">JV46_15930</name>
</gene>
<sequence length="155" mass="17314">MYFGTNLVKMDAKGRVAIPARHRDRLRERCGSRVAVTIHPTGGSCLWMYPWDEWETTAEMIASLPSLKHENAVLKHILFTNLFELELDGQGRILLPASHRVHAGLDANAQVGIVGMGKRFEIWSEAALEEQNAACLEAARQTDSEVSDSLQQLML</sequence>
<dbReference type="GO" id="GO:0003700">
    <property type="term" value="F:DNA-binding transcription factor activity"/>
    <property type="evidence" value="ECO:0007669"/>
    <property type="project" value="UniProtKB-UniRule"/>
</dbReference>
<comment type="subunit">
    <text evidence="7">Forms oligomers.</text>
</comment>
<keyword evidence="11" id="KW-1185">Reference proteome</keyword>
<evidence type="ECO:0000256" key="7">
    <source>
        <dbReference type="HAMAP-Rule" id="MF_01008"/>
    </source>
</evidence>
<protein>
    <recommendedName>
        <fullName evidence="1 7">Transcriptional regulator MraZ</fullName>
    </recommendedName>
</protein>
<dbReference type="InterPro" id="IPR037914">
    <property type="entry name" value="SpoVT-AbrB_sf"/>
</dbReference>
<dbReference type="OrthoDB" id="9807753at2"/>
<comment type="similarity">
    <text evidence="7">Belongs to the MraZ family.</text>
</comment>
<dbReference type="InterPro" id="IPR003444">
    <property type="entry name" value="MraZ"/>
</dbReference>
<dbReference type="Pfam" id="PF02381">
    <property type="entry name" value="MraZ"/>
    <property type="match status" value="2"/>
</dbReference>
<dbReference type="Proteomes" id="UP000190962">
    <property type="component" value="Unassembled WGS sequence"/>
</dbReference>
<dbReference type="GO" id="GO:0000976">
    <property type="term" value="F:transcription cis-regulatory region binding"/>
    <property type="evidence" value="ECO:0007669"/>
    <property type="project" value="TreeGrafter"/>
</dbReference>
<evidence type="ECO:0000313" key="9">
    <source>
        <dbReference type="EMBL" id="KHF26266.1"/>
    </source>
</evidence>
<dbReference type="eggNOG" id="COG2001">
    <property type="taxonomic scope" value="Bacteria"/>
</dbReference>
<dbReference type="Proteomes" id="UP000030856">
    <property type="component" value="Unassembled WGS sequence"/>
</dbReference>
<dbReference type="InterPro" id="IPR035644">
    <property type="entry name" value="MraZ_C"/>
</dbReference>
<dbReference type="InterPro" id="IPR038619">
    <property type="entry name" value="MraZ_sf"/>
</dbReference>
<evidence type="ECO:0000256" key="2">
    <source>
        <dbReference type="ARBA" id="ARBA00022490"/>
    </source>
</evidence>
<dbReference type="InterPro" id="IPR007159">
    <property type="entry name" value="SpoVT-AbrB_dom"/>
</dbReference>
<dbReference type="STRING" id="2340.JV46_15930"/>
<evidence type="ECO:0000256" key="6">
    <source>
        <dbReference type="ARBA" id="ARBA00023163"/>
    </source>
</evidence>
<dbReference type="NCBIfam" id="TIGR00242">
    <property type="entry name" value="division/cell wall cluster transcriptional repressor MraZ"/>
    <property type="match status" value="1"/>
</dbReference>
<evidence type="ECO:0000256" key="1">
    <source>
        <dbReference type="ARBA" id="ARBA00013860"/>
    </source>
</evidence>
<evidence type="ECO:0000313" key="10">
    <source>
        <dbReference type="EMBL" id="OOY35974.1"/>
    </source>
</evidence>
<organism evidence="9 11">
    <name type="scientific">Solemya velum gill symbiont</name>
    <dbReference type="NCBI Taxonomy" id="2340"/>
    <lineage>
        <taxon>Bacteria</taxon>
        <taxon>Pseudomonadati</taxon>
        <taxon>Pseudomonadota</taxon>
        <taxon>Gammaproteobacteria</taxon>
        <taxon>sulfur-oxidizing symbionts</taxon>
    </lineage>
</organism>
<evidence type="ECO:0000256" key="3">
    <source>
        <dbReference type="ARBA" id="ARBA00022737"/>
    </source>
</evidence>